<evidence type="ECO:0000313" key="5">
    <source>
        <dbReference type="Proteomes" id="UP000384372"/>
    </source>
</evidence>
<feature type="region of interest" description="Disordered" evidence="1">
    <location>
        <begin position="124"/>
        <end position="147"/>
    </location>
</feature>
<feature type="signal peptide" evidence="2">
    <location>
        <begin position="1"/>
        <end position="19"/>
    </location>
</feature>
<evidence type="ECO:0000313" key="4">
    <source>
        <dbReference type="EMBL" id="MQP10950.1"/>
    </source>
</evidence>
<name>A0A6A7W932_9BACT</name>
<dbReference type="Gene3D" id="3.30.530.80">
    <property type="match status" value="1"/>
</dbReference>
<dbReference type="EMBL" id="VZAD01000027">
    <property type="protein sequence ID" value="MQP10950.1"/>
    <property type="molecule type" value="Genomic_DNA"/>
</dbReference>
<feature type="region of interest" description="Disordered" evidence="1">
    <location>
        <begin position="44"/>
        <end position="80"/>
    </location>
</feature>
<evidence type="ECO:0000259" key="3">
    <source>
        <dbReference type="Pfam" id="PF14730"/>
    </source>
</evidence>
<dbReference type="CDD" id="cd12190">
    <property type="entry name" value="Bacova_04320_like"/>
    <property type="match status" value="1"/>
</dbReference>
<gene>
    <name evidence="4" type="ORF">F7D20_02995</name>
</gene>
<evidence type="ECO:0000256" key="1">
    <source>
        <dbReference type="SAM" id="MobiDB-lite"/>
    </source>
</evidence>
<dbReference type="RefSeq" id="WP_158462784.1">
    <property type="nucleotide sequence ID" value="NZ_VZAD01000027.1"/>
</dbReference>
<evidence type="ECO:0000256" key="2">
    <source>
        <dbReference type="SAM" id="SignalP"/>
    </source>
</evidence>
<organism evidence="4 5">
    <name type="scientific">Segatella copri</name>
    <dbReference type="NCBI Taxonomy" id="165179"/>
    <lineage>
        <taxon>Bacteria</taxon>
        <taxon>Pseudomonadati</taxon>
        <taxon>Bacteroidota</taxon>
        <taxon>Bacteroidia</taxon>
        <taxon>Bacteroidales</taxon>
        <taxon>Prevotellaceae</taxon>
        <taxon>Segatella</taxon>
    </lineage>
</organism>
<feature type="chain" id="PRO_5025616675" evidence="2">
    <location>
        <begin position="20"/>
        <end position="339"/>
    </location>
</feature>
<feature type="compositionally biased region" description="Basic and acidic residues" evidence="1">
    <location>
        <begin position="44"/>
        <end position="63"/>
    </location>
</feature>
<keyword evidence="2" id="KW-0732">Signal</keyword>
<proteinExistence type="predicted"/>
<dbReference type="AlphaFoldDB" id="A0A6A7W932"/>
<comment type="caution">
    <text evidence="4">The sequence shown here is derived from an EMBL/GenBank/DDBJ whole genome shotgun (WGS) entry which is preliminary data.</text>
</comment>
<dbReference type="Pfam" id="PF14730">
    <property type="entry name" value="DUF4468"/>
    <property type="match status" value="1"/>
</dbReference>
<dbReference type="Proteomes" id="UP000384372">
    <property type="component" value="Unassembled WGS sequence"/>
</dbReference>
<feature type="compositionally biased region" description="Low complexity" evidence="1">
    <location>
        <begin position="124"/>
        <end position="142"/>
    </location>
</feature>
<protein>
    <submittedName>
        <fullName evidence="4">DUF4468 domain-containing protein</fullName>
    </submittedName>
</protein>
<accession>A0A6A7W932</accession>
<sequence>MKKLIISILLFLPLMSVQAQSVLTPQQQLEEAQKKLEEAKKAVEEAKQKAEAAKKKAEAEAAKQKAAAEAAKKKAEEEAKRKAAEEAKAKAEKIQQQIKEAEAETARLKAEAARLNAEANGAAATTAAPAATTATPAPATTASQGSGWVIPTATKKETPKPAAQVNGAKLKEDPKYLEGAITFDEQGKIVFDTEIEAPGKSAAQLYDLVFDYMSGLTHDKESKASRMALVNKDEHIIVNTMDEWLVFSNSFISLDRTECKYNLIAKITDGKVSLSINHINYIYEEGRQTGFKLPAEEVIIDKVALTKKKNDLARIFGKFRKKTIDRKDQIFNEIAALVK</sequence>
<keyword evidence="5" id="KW-1185">Reference proteome</keyword>
<dbReference type="InterPro" id="IPR027823">
    <property type="entry name" value="DUF4468"/>
</dbReference>
<reference evidence="4 5" key="1">
    <citation type="submission" date="2019-09" db="EMBL/GenBank/DDBJ databases">
        <title>Distinct polysaccharide growth profiles of human intestinal Prevotella copri isolates.</title>
        <authorList>
            <person name="Fehlner-Peach H."/>
            <person name="Magnabosco C."/>
            <person name="Raghavan V."/>
            <person name="Scher J.U."/>
            <person name="Tett A."/>
            <person name="Cox L.M."/>
            <person name="Gottsegen C."/>
            <person name="Watters A."/>
            <person name="Wiltshire- Gordon J.D."/>
            <person name="Segata N."/>
            <person name="Bonneau R."/>
            <person name="Littman D.R."/>
        </authorList>
    </citation>
    <scope>NUCLEOTIDE SEQUENCE [LARGE SCALE GENOMIC DNA]</scope>
    <source>
        <strain evidence="5">iAQ1173</strain>
    </source>
</reference>
<feature type="domain" description="DUF4468" evidence="3">
    <location>
        <begin position="191"/>
        <end position="281"/>
    </location>
</feature>
<feature type="compositionally biased region" description="Basic and acidic residues" evidence="1">
    <location>
        <begin position="70"/>
        <end position="80"/>
    </location>
</feature>
<dbReference type="OrthoDB" id="1067229at2"/>